<dbReference type="RefSeq" id="WP_230735873.1">
    <property type="nucleotide sequence ID" value="NZ_JAJNDB010000003.1"/>
</dbReference>
<protein>
    <submittedName>
        <fullName evidence="1">DUF2255 family protein</fullName>
    </submittedName>
</protein>
<evidence type="ECO:0000313" key="1">
    <source>
        <dbReference type="EMBL" id="MCD2195131.1"/>
    </source>
</evidence>
<comment type="caution">
    <text evidence="1">The sequence shown here is derived from an EMBL/GenBank/DDBJ whole genome shotgun (WGS) entry which is preliminary data.</text>
</comment>
<dbReference type="Proteomes" id="UP001199469">
    <property type="component" value="Unassembled WGS sequence"/>
</dbReference>
<accession>A0ABS8PCI7</accession>
<name>A0ABS8PCI7_9PSEU</name>
<sequence length="123" mass="13693">MSWAPEQLERIDSSDELRIAARRDDGSLSRALPIWVVRVGDDVYVRTWHRRETGWFGRVVRTGRARVSVPGVEADVAVEDVGAARRAEVDAAYQDKYGRYGRSTVDAMVGEAAAASTLRFVPE</sequence>
<reference evidence="1 2" key="1">
    <citation type="submission" date="2021-11" db="EMBL/GenBank/DDBJ databases">
        <title>Draft genome sequence of Actinomycetospora sp. SF1 isolated from the rhizosphere soil.</title>
        <authorList>
            <person name="Duangmal K."/>
            <person name="Chantavorakit T."/>
        </authorList>
    </citation>
    <scope>NUCLEOTIDE SEQUENCE [LARGE SCALE GENOMIC DNA]</scope>
    <source>
        <strain evidence="1 2">TBRC 5722</strain>
    </source>
</reference>
<evidence type="ECO:0000313" key="2">
    <source>
        <dbReference type="Proteomes" id="UP001199469"/>
    </source>
</evidence>
<dbReference type="EMBL" id="JAJNDB010000003">
    <property type="protein sequence ID" value="MCD2195131.1"/>
    <property type="molecule type" value="Genomic_DNA"/>
</dbReference>
<dbReference type="InterPro" id="IPR016888">
    <property type="entry name" value="UCP028498"/>
</dbReference>
<dbReference type="Pfam" id="PF10012">
    <property type="entry name" value="DUF2255"/>
    <property type="match status" value="1"/>
</dbReference>
<proteinExistence type="predicted"/>
<gene>
    <name evidence="1" type="ORF">LQ327_17325</name>
</gene>
<keyword evidence="2" id="KW-1185">Reference proteome</keyword>
<organism evidence="1 2">
    <name type="scientific">Actinomycetospora endophytica</name>
    <dbReference type="NCBI Taxonomy" id="2291215"/>
    <lineage>
        <taxon>Bacteria</taxon>
        <taxon>Bacillati</taxon>
        <taxon>Actinomycetota</taxon>
        <taxon>Actinomycetes</taxon>
        <taxon>Pseudonocardiales</taxon>
        <taxon>Pseudonocardiaceae</taxon>
        <taxon>Actinomycetospora</taxon>
    </lineage>
</organism>